<dbReference type="EMBL" id="SLVV01000002">
    <property type="protein sequence ID" value="TCN27122.1"/>
    <property type="molecule type" value="Genomic_DNA"/>
</dbReference>
<organism evidence="1 2">
    <name type="scientific">Mesobacillus foraminis</name>
    <dbReference type="NCBI Taxonomy" id="279826"/>
    <lineage>
        <taxon>Bacteria</taxon>
        <taxon>Bacillati</taxon>
        <taxon>Bacillota</taxon>
        <taxon>Bacilli</taxon>
        <taxon>Bacillales</taxon>
        <taxon>Bacillaceae</taxon>
        <taxon>Mesobacillus</taxon>
    </lineage>
</organism>
<evidence type="ECO:0000313" key="1">
    <source>
        <dbReference type="EMBL" id="TCN27122.1"/>
    </source>
</evidence>
<keyword evidence="2" id="KW-1185">Reference proteome</keyword>
<dbReference type="Pfam" id="PF10720">
    <property type="entry name" value="DUF2515"/>
    <property type="match status" value="1"/>
</dbReference>
<evidence type="ECO:0000313" key="2">
    <source>
        <dbReference type="Proteomes" id="UP000295689"/>
    </source>
</evidence>
<proteinExistence type="predicted"/>
<dbReference type="AlphaFoldDB" id="A0A4R2BKQ8"/>
<reference evidence="1 2" key="1">
    <citation type="journal article" date="2015" name="Stand. Genomic Sci.">
        <title>Genomic Encyclopedia of Bacterial and Archaeal Type Strains, Phase III: the genomes of soil and plant-associated and newly described type strains.</title>
        <authorList>
            <person name="Whitman W.B."/>
            <person name="Woyke T."/>
            <person name="Klenk H.P."/>
            <person name="Zhou Y."/>
            <person name="Lilburn T.G."/>
            <person name="Beck B.J."/>
            <person name="De Vos P."/>
            <person name="Vandamme P."/>
            <person name="Eisen J.A."/>
            <person name="Garrity G."/>
            <person name="Hugenholtz P."/>
            <person name="Kyrpides N.C."/>
        </authorList>
    </citation>
    <scope>NUCLEOTIDE SEQUENCE [LARGE SCALE GENOMIC DNA]</scope>
    <source>
        <strain evidence="1 2">CV53</strain>
    </source>
</reference>
<gene>
    <name evidence="1" type="ORF">EV146_10263</name>
</gene>
<protein>
    <submittedName>
        <fullName evidence="1">Uncharacterized protein DUF2515</fullName>
    </submittedName>
</protein>
<accession>A0A4R2BKQ8</accession>
<comment type="caution">
    <text evidence="1">The sequence shown here is derived from an EMBL/GenBank/DDBJ whole genome shotgun (WGS) entry which is preliminary data.</text>
</comment>
<sequence>MIKMFKKKQSPLPKSLLPIKKELKAIGKTSDPDSQLSIEDSRILQEVKEKTLELNQNNVTRTKAYLDFYNACPEIHWALLAHMVSRNGGWNMTDLKGELLTRLMSQKEQKSFFLFLERANWLIFQDAYPQLLIYQAGLQRKKNLSRLLPHLNISSFMKVLWNHFWQTRDSALLTHALIVNEQNYVETRVVNHPEFQKNVLGSLEFKLQDYLSMNHILFPYLKNNATKLSGQTVHQFESLLERIGIGKRLYTLLFSDEDRLHGTIRWANKYPHTGSRKDYWPHLFNFIHEGKPGVLLLPRLVSCHLLPGFSKFYSPKLEFAWKEQEHKEAESGDWYKNWKIIYHLASSAEETTGDIKKDYCQTLQKLELAAIAKKTLNSLK</sequence>
<dbReference type="Proteomes" id="UP000295689">
    <property type="component" value="Unassembled WGS sequence"/>
</dbReference>
<dbReference type="InterPro" id="IPR019658">
    <property type="entry name" value="DUF2515"/>
</dbReference>
<name>A0A4R2BKQ8_9BACI</name>